<gene>
    <name evidence="1" type="ORF">PIB30_112176</name>
</gene>
<accession>A0ABU6Z129</accession>
<protein>
    <submittedName>
        <fullName evidence="1">Uncharacterized protein</fullName>
    </submittedName>
</protein>
<dbReference type="Proteomes" id="UP001341840">
    <property type="component" value="Unassembled WGS sequence"/>
</dbReference>
<name>A0ABU6Z129_9FABA</name>
<keyword evidence="2" id="KW-1185">Reference proteome</keyword>
<comment type="caution">
    <text evidence="1">The sequence shown here is derived from an EMBL/GenBank/DDBJ whole genome shotgun (WGS) entry which is preliminary data.</text>
</comment>
<organism evidence="1 2">
    <name type="scientific">Stylosanthes scabra</name>
    <dbReference type="NCBI Taxonomy" id="79078"/>
    <lineage>
        <taxon>Eukaryota</taxon>
        <taxon>Viridiplantae</taxon>
        <taxon>Streptophyta</taxon>
        <taxon>Embryophyta</taxon>
        <taxon>Tracheophyta</taxon>
        <taxon>Spermatophyta</taxon>
        <taxon>Magnoliopsida</taxon>
        <taxon>eudicotyledons</taxon>
        <taxon>Gunneridae</taxon>
        <taxon>Pentapetalae</taxon>
        <taxon>rosids</taxon>
        <taxon>fabids</taxon>
        <taxon>Fabales</taxon>
        <taxon>Fabaceae</taxon>
        <taxon>Papilionoideae</taxon>
        <taxon>50 kb inversion clade</taxon>
        <taxon>dalbergioids sensu lato</taxon>
        <taxon>Dalbergieae</taxon>
        <taxon>Pterocarpus clade</taxon>
        <taxon>Stylosanthes</taxon>
    </lineage>
</organism>
<dbReference type="EMBL" id="JASCZI010249404">
    <property type="protein sequence ID" value="MED6215300.1"/>
    <property type="molecule type" value="Genomic_DNA"/>
</dbReference>
<evidence type="ECO:0000313" key="2">
    <source>
        <dbReference type="Proteomes" id="UP001341840"/>
    </source>
</evidence>
<reference evidence="1 2" key="1">
    <citation type="journal article" date="2023" name="Plants (Basel)">
        <title>Bridging the Gap: Combining Genomics and Transcriptomics Approaches to Understand Stylosanthes scabra, an Orphan Legume from the Brazilian Caatinga.</title>
        <authorList>
            <person name="Ferreira-Neto J.R.C."/>
            <person name="da Silva M.D."/>
            <person name="Binneck E."/>
            <person name="de Melo N.F."/>
            <person name="da Silva R.H."/>
            <person name="de Melo A.L.T.M."/>
            <person name="Pandolfi V."/>
            <person name="Bustamante F.O."/>
            <person name="Brasileiro-Vidal A.C."/>
            <person name="Benko-Iseppon A.M."/>
        </authorList>
    </citation>
    <scope>NUCLEOTIDE SEQUENCE [LARGE SCALE GENOMIC DNA]</scope>
    <source>
        <tissue evidence="1">Leaves</tissue>
    </source>
</reference>
<sequence>MRGCSHTKPRIGVGSHTMRGWSHLWPRIGVRTHTRPRLCVGVFRIDSESSRVDSSFQRLISEAMRVDSWGTRVDSHVFKTRKIKLDSTELTLALQSQFWR</sequence>
<evidence type="ECO:0000313" key="1">
    <source>
        <dbReference type="EMBL" id="MED6215300.1"/>
    </source>
</evidence>
<proteinExistence type="predicted"/>
<feature type="non-terminal residue" evidence="1">
    <location>
        <position position="100"/>
    </location>
</feature>